<dbReference type="EMBL" id="AXCY01000006">
    <property type="protein sequence ID" value="KGM12311.1"/>
    <property type="molecule type" value="Genomic_DNA"/>
</dbReference>
<evidence type="ECO:0000313" key="3">
    <source>
        <dbReference type="EMBL" id="KGM12311.1"/>
    </source>
</evidence>
<reference evidence="3 4" key="1">
    <citation type="submission" date="2013-08" db="EMBL/GenBank/DDBJ databases">
        <title>Genome sequencing of Cellulomonas carbonis T26.</title>
        <authorList>
            <person name="Chen F."/>
            <person name="Li Y."/>
            <person name="Wang G."/>
        </authorList>
    </citation>
    <scope>NUCLEOTIDE SEQUENCE [LARGE SCALE GENOMIC DNA]</scope>
    <source>
        <strain evidence="3 4">T26</strain>
    </source>
</reference>
<dbReference type="InterPro" id="IPR008979">
    <property type="entry name" value="Galactose-bd-like_sf"/>
</dbReference>
<feature type="compositionally biased region" description="Acidic residues" evidence="1">
    <location>
        <begin position="116"/>
        <end position="143"/>
    </location>
</feature>
<name>A0A0A0BWM4_9CELL</name>
<dbReference type="Proteomes" id="UP000029839">
    <property type="component" value="Unassembled WGS sequence"/>
</dbReference>
<dbReference type="SUPFAM" id="SSF49785">
    <property type="entry name" value="Galactose-binding domain-like"/>
    <property type="match status" value="1"/>
</dbReference>
<feature type="region of interest" description="Disordered" evidence="1">
    <location>
        <begin position="116"/>
        <end position="179"/>
    </location>
</feature>
<evidence type="ECO:0000313" key="4">
    <source>
        <dbReference type="Proteomes" id="UP000029839"/>
    </source>
</evidence>
<keyword evidence="2" id="KW-0472">Membrane</keyword>
<organism evidence="3 4">
    <name type="scientific">Cellulomonas carbonis T26</name>
    <dbReference type="NCBI Taxonomy" id="947969"/>
    <lineage>
        <taxon>Bacteria</taxon>
        <taxon>Bacillati</taxon>
        <taxon>Actinomycetota</taxon>
        <taxon>Actinomycetes</taxon>
        <taxon>Micrococcales</taxon>
        <taxon>Cellulomonadaceae</taxon>
        <taxon>Cellulomonas</taxon>
    </lineage>
</organism>
<keyword evidence="2" id="KW-1133">Transmembrane helix</keyword>
<dbReference type="AlphaFoldDB" id="A0A0A0BWM4"/>
<feature type="transmembrane region" description="Helical" evidence="2">
    <location>
        <begin position="74"/>
        <end position="94"/>
    </location>
</feature>
<keyword evidence="4" id="KW-1185">Reference proteome</keyword>
<feature type="compositionally biased region" description="Basic and acidic residues" evidence="1">
    <location>
        <begin position="166"/>
        <end position="178"/>
    </location>
</feature>
<gene>
    <name evidence="3" type="ORF">N868_17925</name>
</gene>
<accession>A0A0A0BWM4</accession>
<protein>
    <submittedName>
        <fullName evidence="3">Uncharacterized protein</fullName>
    </submittedName>
</protein>
<keyword evidence="2" id="KW-0812">Transmembrane</keyword>
<feature type="region of interest" description="Disordered" evidence="1">
    <location>
        <begin position="1"/>
        <end position="48"/>
    </location>
</feature>
<feature type="compositionally biased region" description="Low complexity" evidence="1">
    <location>
        <begin position="1"/>
        <end position="41"/>
    </location>
</feature>
<evidence type="ECO:0000256" key="1">
    <source>
        <dbReference type="SAM" id="MobiDB-lite"/>
    </source>
</evidence>
<feature type="compositionally biased region" description="Low complexity" evidence="1">
    <location>
        <begin position="144"/>
        <end position="156"/>
    </location>
</feature>
<sequence>AASVPARQAARPGAGPAGASARGGAPGGRPASGPAGRGPSRPADRIPRRDDVEVLLGRSQEVLSGRLAFDPTPWVLGAMVLAVVIGLVVAWNTFTRPAPPIGGSDGFGDIAVDEQAESGAEGEGETGGSDGEEGEQPAEEPAEEAPAVPPVIASAVQLDPPPQGDDNEHPEAVDRAIDGDPSTFWFSRTYASPTYGMKSGIGYALTLAEPATVTEVRLYVNGAGGNVELRLTDPSTPTEGEVLASGPLGPETVLTLSQPTEGQHVVLWFTALPQTPDGRNRIELTEVRVG</sequence>
<reference evidence="3 4" key="2">
    <citation type="journal article" date="2015" name="Stand. Genomic Sci.">
        <title>Draft genome sequence of Cellulomonas carbonis T26(T) and comparative analysis of six Cellulomonas genomes.</title>
        <authorList>
            <person name="Zhuang W."/>
            <person name="Zhang S."/>
            <person name="Xia X."/>
            <person name="Wang G."/>
        </authorList>
    </citation>
    <scope>NUCLEOTIDE SEQUENCE [LARGE SCALE GENOMIC DNA]</scope>
    <source>
        <strain evidence="3 4">T26</strain>
    </source>
</reference>
<comment type="caution">
    <text evidence="3">The sequence shown here is derived from an EMBL/GenBank/DDBJ whole genome shotgun (WGS) entry which is preliminary data.</text>
</comment>
<proteinExistence type="predicted"/>
<feature type="non-terminal residue" evidence="3">
    <location>
        <position position="1"/>
    </location>
</feature>
<evidence type="ECO:0000256" key="2">
    <source>
        <dbReference type="SAM" id="Phobius"/>
    </source>
</evidence>